<comment type="caution">
    <text evidence="2">The sequence shown here is derived from an EMBL/GenBank/DDBJ whole genome shotgun (WGS) entry which is preliminary data.</text>
</comment>
<dbReference type="EMBL" id="CAJVPY010039422">
    <property type="protein sequence ID" value="CAG8804852.1"/>
    <property type="molecule type" value="Genomic_DNA"/>
</dbReference>
<accession>A0A9N9PA35</accession>
<proteinExistence type="predicted"/>
<keyword evidence="1" id="KW-0472">Membrane</keyword>
<organism evidence="2 3">
    <name type="scientific">Dentiscutata erythropus</name>
    <dbReference type="NCBI Taxonomy" id="1348616"/>
    <lineage>
        <taxon>Eukaryota</taxon>
        <taxon>Fungi</taxon>
        <taxon>Fungi incertae sedis</taxon>
        <taxon>Mucoromycota</taxon>
        <taxon>Glomeromycotina</taxon>
        <taxon>Glomeromycetes</taxon>
        <taxon>Diversisporales</taxon>
        <taxon>Gigasporaceae</taxon>
        <taxon>Dentiscutata</taxon>
    </lineage>
</organism>
<feature type="transmembrane region" description="Helical" evidence="1">
    <location>
        <begin position="20"/>
        <end position="45"/>
    </location>
</feature>
<protein>
    <submittedName>
        <fullName evidence="2">28038_t:CDS:1</fullName>
    </submittedName>
</protein>
<sequence length="73" mass="8197">ESSSNNPKCLCEDSYMFFEIISVLVCLFLITLMVHFALVLAAYAARSRTKENSITNEISDSNITSTYETSTYV</sequence>
<gene>
    <name evidence="2" type="ORF">DERYTH_LOCUS24184</name>
</gene>
<feature type="non-terminal residue" evidence="2">
    <location>
        <position position="1"/>
    </location>
</feature>
<feature type="non-terminal residue" evidence="2">
    <location>
        <position position="73"/>
    </location>
</feature>
<keyword evidence="3" id="KW-1185">Reference proteome</keyword>
<evidence type="ECO:0000313" key="3">
    <source>
        <dbReference type="Proteomes" id="UP000789405"/>
    </source>
</evidence>
<dbReference type="Proteomes" id="UP000789405">
    <property type="component" value="Unassembled WGS sequence"/>
</dbReference>
<evidence type="ECO:0000313" key="2">
    <source>
        <dbReference type="EMBL" id="CAG8804852.1"/>
    </source>
</evidence>
<keyword evidence="1" id="KW-0812">Transmembrane</keyword>
<reference evidence="2" key="1">
    <citation type="submission" date="2021-06" db="EMBL/GenBank/DDBJ databases">
        <authorList>
            <person name="Kallberg Y."/>
            <person name="Tangrot J."/>
            <person name="Rosling A."/>
        </authorList>
    </citation>
    <scope>NUCLEOTIDE SEQUENCE</scope>
    <source>
        <strain evidence="2">MA453B</strain>
    </source>
</reference>
<dbReference type="AlphaFoldDB" id="A0A9N9PA35"/>
<name>A0A9N9PA35_9GLOM</name>
<dbReference type="OrthoDB" id="2355212at2759"/>
<keyword evidence="1" id="KW-1133">Transmembrane helix</keyword>
<evidence type="ECO:0000256" key="1">
    <source>
        <dbReference type="SAM" id="Phobius"/>
    </source>
</evidence>